<dbReference type="PANTHER" id="PTHR38589">
    <property type="entry name" value="BLR0621 PROTEIN"/>
    <property type="match status" value="1"/>
</dbReference>
<evidence type="ECO:0000313" key="3">
    <source>
        <dbReference type="EMBL" id="SED52785.1"/>
    </source>
</evidence>
<dbReference type="Pfam" id="PF03734">
    <property type="entry name" value="YkuD"/>
    <property type="match status" value="1"/>
</dbReference>
<feature type="region of interest" description="Disordered" evidence="1">
    <location>
        <begin position="1"/>
        <end position="31"/>
    </location>
</feature>
<protein>
    <submittedName>
        <fullName evidence="3">L,D-peptidoglycan transpeptidase YkuD, ErfK/YbiS/YcfS/YnhG family</fullName>
    </submittedName>
</protein>
<dbReference type="EMBL" id="FNST01000002">
    <property type="protein sequence ID" value="SED52785.1"/>
    <property type="molecule type" value="Genomic_DNA"/>
</dbReference>
<gene>
    <name evidence="3" type="ORF">SAMN04490356_8838</name>
</gene>
<feature type="compositionally biased region" description="Pro residues" evidence="1">
    <location>
        <begin position="1"/>
        <end position="24"/>
    </location>
</feature>
<keyword evidence="4" id="KW-1185">Reference proteome</keyword>
<reference evidence="4" key="1">
    <citation type="submission" date="2016-10" db="EMBL/GenBank/DDBJ databases">
        <authorList>
            <person name="Varghese N."/>
            <person name="Submissions S."/>
        </authorList>
    </citation>
    <scope>NUCLEOTIDE SEQUENCE [LARGE SCALE GENOMIC DNA]</scope>
    <source>
        <strain evidence="4">DSM 40318</strain>
    </source>
</reference>
<organism evidence="3 4">
    <name type="scientific">Streptomyces melanosporofaciens</name>
    <dbReference type="NCBI Taxonomy" id="67327"/>
    <lineage>
        <taxon>Bacteria</taxon>
        <taxon>Bacillati</taxon>
        <taxon>Actinomycetota</taxon>
        <taxon>Actinomycetes</taxon>
        <taxon>Kitasatosporales</taxon>
        <taxon>Streptomycetaceae</taxon>
        <taxon>Streptomyces</taxon>
        <taxon>Streptomyces violaceusniger group</taxon>
    </lineage>
</organism>
<sequence>MRPPRRAPPCTPRPAVPASPPPGLGPRTWAEVPRRSRQVLVVSGRDRNAPVSTAVLYERTGAGWRAGASRPAHNALNGWTDHHREGDLRSPIGVYTLTDAGGRLPDPGTRLPYDRSAGFTAGGAGFEGEPLSGSFDYVVAIDYNRRPGTSPLDRTRPLGPDRGGGIWLHIDHGGPTRGCVSLGRGPMKELLRALDPAREPVVVMGDAASLER</sequence>
<name>A0A1H5BEE4_STRMJ</name>
<proteinExistence type="predicted"/>
<accession>A0A1H5BEE4</accession>
<evidence type="ECO:0000313" key="4">
    <source>
        <dbReference type="Proteomes" id="UP000198609"/>
    </source>
</evidence>
<dbReference type="InterPro" id="IPR005490">
    <property type="entry name" value="LD_TPept_cat_dom"/>
</dbReference>
<dbReference type="GO" id="GO:0016740">
    <property type="term" value="F:transferase activity"/>
    <property type="evidence" value="ECO:0007669"/>
    <property type="project" value="InterPro"/>
</dbReference>
<evidence type="ECO:0000256" key="1">
    <source>
        <dbReference type="SAM" id="MobiDB-lite"/>
    </source>
</evidence>
<dbReference type="PANTHER" id="PTHR38589:SF1">
    <property type="entry name" value="BLR0621 PROTEIN"/>
    <property type="match status" value="1"/>
</dbReference>
<evidence type="ECO:0000259" key="2">
    <source>
        <dbReference type="Pfam" id="PF03734"/>
    </source>
</evidence>
<dbReference type="Proteomes" id="UP000198609">
    <property type="component" value="Unassembled WGS sequence"/>
</dbReference>
<feature type="domain" description="L,D-TPase catalytic" evidence="2">
    <location>
        <begin position="83"/>
        <end position="203"/>
    </location>
</feature>
<dbReference type="AlphaFoldDB" id="A0A1H5BEE4"/>